<dbReference type="InterPro" id="IPR016032">
    <property type="entry name" value="Sig_transdc_resp-reg_C-effctor"/>
</dbReference>
<reference evidence="5" key="1">
    <citation type="submission" date="2023-02" db="EMBL/GenBank/DDBJ databases">
        <title>Georgenia sp.10Sc9-8, isolated from a soil sample collected from the Taklamakan desert.</title>
        <authorList>
            <person name="Liu S."/>
        </authorList>
    </citation>
    <scope>NUCLEOTIDE SEQUENCE</scope>
    <source>
        <strain evidence="5">10Sc9-8</strain>
    </source>
</reference>
<dbReference type="PANTHER" id="PTHR44688">
    <property type="entry name" value="DNA-BINDING TRANSCRIPTIONAL ACTIVATOR DEVR_DOSR"/>
    <property type="match status" value="1"/>
</dbReference>
<keyword evidence="2" id="KW-0238">DNA-binding</keyword>
<protein>
    <submittedName>
        <fullName evidence="5">Helix-turn-helix transcriptional regulator</fullName>
    </submittedName>
</protein>
<dbReference type="Pfam" id="PF00196">
    <property type="entry name" value="GerE"/>
    <property type="match status" value="1"/>
</dbReference>
<sequence>EQLNDTLDVERIIRTAIASFYIDRLAGCREALDRVARDGRESGAVASALMALNMISFDDLNAGQWDAAERTAADAGALAEELGYPLYGSSHTYAAALIAARRGDLAACAADSEAMLAWAAPRQLGRLGNFAHHALGEAALGAGAFEEAYAHATAIGGPGSLHTHDPQALWSAFDLIDAAVHTGRADEARAHAEALHAADPGRLSPRFAMVAAAALAMVSPDHTAADLFDEALGLAGIEAWPFELARVRLAYGERLRRLRRARDARLQLEAARDGFDRLGALLWSQRASTELRATGAARRAGVAGGVAALTPQELEVAQLAAGGLSNREIATRLYVSPRTVSAHLYRVFPKLGITTRAALRDALSDTSSNRAR</sequence>
<gene>
    <name evidence="5" type="ORF">PU560_09780</name>
</gene>
<proteinExistence type="predicted"/>
<dbReference type="InterPro" id="IPR036388">
    <property type="entry name" value="WH-like_DNA-bd_sf"/>
</dbReference>
<dbReference type="InterPro" id="IPR000792">
    <property type="entry name" value="Tscrpt_reg_LuxR_C"/>
</dbReference>
<dbReference type="PROSITE" id="PS00622">
    <property type="entry name" value="HTH_LUXR_1"/>
    <property type="match status" value="1"/>
</dbReference>
<dbReference type="Proteomes" id="UP001165561">
    <property type="component" value="Unassembled WGS sequence"/>
</dbReference>
<feature type="domain" description="HTH luxR-type" evidence="4">
    <location>
        <begin position="302"/>
        <end position="367"/>
    </location>
</feature>
<dbReference type="CDD" id="cd06170">
    <property type="entry name" value="LuxR_C_like"/>
    <property type="match status" value="1"/>
</dbReference>
<evidence type="ECO:0000313" key="5">
    <source>
        <dbReference type="EMBL" id="MDD9206753.1"/>
    </source>
</evidence>
<dbReference type="PROSITE" id="PS50043">
    <property type="entry name" value="HTH_LUXR_2"/>
    <property type="match status" value="1"/>
</dbReference>
<dbReference type="PRINTS" id="PR00038">
    <property type="entry name" value="HTHLUXR"/>
</dbReference>
<evidence type="ECO:0000256" key="3">
    <source>
        <dbReference type="ARBA" id="ARBA00023163"/>
    </source>
</evidence>
<evidence type="ECO:0000313" key="6">
    <source>
        <dbReference type="Proteomes" id="UP001165561"/>
    </source>
</evidence>
<evidence type="ECO:0000256" key="1">
    <source>
        <dbReference type="ARBA" id="ARBA00023015"/>
    </source>
</evidence>
<dbReference type="PANTHER" id="PTHR44688:SF16">
    <property type="entry name" value="DNA-BINDING TRANSCRIPTIONAL ACTIVATOR DEVR_DOSR"/>
    <property type="match status" value="1"/>
</dbReference>
<keyword evidence="1" id="KW-0805">Transcription regulation</keyword>
<accession>A0ABT5TXF8</accession>
<comment type="caution">
    <text evidence="5">The sequence shown here is derived from an EMBL/GenBank/DDBJ whole genome shotgun (WGS) entry which is preliminary data.</text>
</comment>
<keyword evidence="6" id="KW-1185">Reference proteome</keyword>
<feature type="non-terminal residue" evidence="5">
    <location>
        <position position="1"/>
    </location>
</feature>
<dbReference type="SUPFAM" id="SSF46894">
    <property type="entry name" value="C-terminal effector domain of the bipartite response regulators"/>
    <property type="match status" value="1"/>
</dbReference>
<organism evidence="5 6">
    <name type="scientific">Georgenia halotolerans</name>
    <dbReference type="NCBI Taxonomy" id="3028317"/>
    <lineage>
        <taxon>Bacteria</taxon>
        <taxon>Bacillati</taxon>
        <taxon>Actinomycetota</taxon>
        <taxon>Actinomycetes</taxon>
        <taxon>Micrococcales</taxon>
        <taxon>Bogoriellaceae</taxon>
        <taxon>Georgenia</taxon>
    </lineage>
</organism>
<evidence type="ECO:0000259" key="4">
    <source>
        <dbReference type="PROSITE" id="PS50043"/>
    </source>
</evidence>
<evidence type="ECO:0000256" key="2">
    <source>
        <dbReference type="ARBA" id="ARBA00023125"/>
    </source>
</evidence>
<dbReference type="EMBL" id="JARACI010000968">
    <property type="protein sequence ID" value="MDD9206753.1"/>
    <property type="molecule type" value="Genomic_DNA"/>
</dbReference>
<dbReference type="Gene3D" id="1.10.10.10">
    <property type="entry name" value="Winged helix-like DNA-binding domain superfamily/Winged helix DNA-binding domain"/>
    <property type="match status" value="1"/>
</dbReference>
<name>A0ABT5TXF8_9MICO</name>
<dbReference type="SMART" id="SM00421">
    <property type="entry name" value="HTH_LUXR"/>
    <property type="match status" value="1"/>
</dbReference>
<keyword evidence="3" id="KW-0804">Transcription</keyword>